<dbReference type="AlphaFoldDB" id="A0A2J7PU07"/>
<dbReference type="OrthoDB" id="381190at2759"/>
<evidence type="ECO:0000313" key="10">
    <source>
        <dbReference type="Proteomes" id="UP000235965"/>
    </source>
</evidence>
<dbReference type="SUPFAM" id="SSF48452">
    <property type="entry name" value="TPR-like"/>
    <property type="match status" value="1"/>
</dbReference>
<feature type="domain" description="Serine/threonine-protein kinase ATR-like M-HEAT region" evidence="8">
    <location>
        <begin position="38"/>
        <end position="149"/>
    </location>
</feature>
<dbReference type="GO" id="GO:0000077">
    <property type="term" value="P:DNA damage checkpoint signaling"/>
    <property type="evidence" value="ECO:0007669"/>
    <property type="project" value="TreeGrafter"/>
</dbReference>
<name>A0A2J7PU07_9NEOP</name>
<organism evidence="9 10">
    <name type="scientific">Cryptotermes secundus</name>
    <dbReference type="NCBI Taxonomy" id="105785"/>
    <lineage>
        <taxon>Eukaryota</taxon>
        <taxon>Metazoa</taxon>
        <taxon>Ecdysozoa</taxon>
        <taxon>Arthropoda</taxon>
        <taxon>Hexapoda</taxon>
        <taxon>Insecta</taxon>
        <taxon>Pterygota</taxon>
        <taxon>Neoptera</taxon>
        <taxon>Polyneoptera</taxon>
        <taxon>Dictyoptera</taxon>
        <taxon>Blattodea</taxon>
        <taxon>Blattoidea</taxon>
        <taxon>Termitoidae</taxon>
        <taxon>Kalotermitidae</taxon>
        <taxon>Cryptotermitinae</taxon>
        <taxon>Cryptotermes</taxon>
    </lineage>
</organism>
<feature type="region of interest" description="Disordered" evidence="7">
    <location>
        <begin position="1"/>
        <end position="20"/>
    </location>
</feature>
<evidence type="ECO:0000313" key="9">
    <source>
        <dbReference type="EMBL" id="PNF19794.1"/>
    </source>
</evidence>
<evidence type="ECO:0000256" key="7">
    <source>
        <dbReference type="SAM" id="MobiDB-lite"/>
    </source>
</evidence>
<evidence type="ECO:0000256" key="5">
    <source>
        <dbReference type="ARBA" id="ARBA00022777"/>
    </source>
</evidence>
<keyword evidence="6" id="KW-0539">Nucleus</keyword>
<dbReference type="InterPro" id="IPR056802">
    <property type="entry name" value="ATR-like_M-HEAT"/>
</dbReference>
<feature type="compositionally biased region" description="Polar residues" evidence="7">
    <location>
        <begin position="1"/>
        <end position="16"/>
    </location>
</feature>
<dbReference type="InParanoid" id="A0A2J7PU07"/>
<dbReference type="Gene3D" id="1.25.40.10">
    <property type="entry name" value="Tetratricopeptide repeat domain"/>
    <property type="match status" value="1"/>
</dbReference>
<dbReference type="STRING" id="105785.A0A2J7PU07"/>
<dbReference type="EMBL" id="NEVH01021217">
    <property type="protein sequence ID" value="PNF19794.1"/>
    <property type="molecule type" value="Genomic_DNA"/>
</dbReference>
<comment type="subcellular location">
    <subcellularLocation>
        <location evidence="1">Nucleus</location>
    </subcellularLocation>
</comment>
<keyword evidence="4" id="KW-0227">DNA damage</keyword>
<evidence type="ECO:0000256" key="2">
    <source>
        <dbReference type="ARBA" id="ARBA00012513"/>
    </source>
</evidence>
<comment type="caution">
    <text evidence="9">The sequence shown here is derived from an EMBL/GenBank/DDBJ whole genome shotgun (WGS) entry which is preliminary data.</text>
</comment>
<keyword evidence="5" id="KW-0418">Kinase</keyword>
<proteinExistence type="predicted"/>
<evidence type="ECO:0000256" key="1">
    <source>
        <dbReference type="ARBA" id="ARBA00004123"/>
    </source>
</evidence>
<evidence type="ECO:0000259" key="8">
    <source>
        <dbReference type="Pfam" id="PF25030"/>
    </source>
</evidence>
<dbReference type="InterPro" id="IPR011990">
    <property type="entry name" value="TPR-like_helical_dom_sf"/>
</dbReference>
<protein>
    <recommendedName>
        <fullName evidence="2">non-specific serine/threonine protein kinase</fullName>
        <ecNumber evidence="2">2.7.11.1</ecNumber>
    </recommendedName>
</protein>
<dbReference type="PANTHER" id="PTHR11139:SF69">
    <property type="entry name" value="SERINE_THREONINE-PROTEIN KINASE ATR"/>
    <property type="match status" value="1"/>
</dbReference>
<dbReference type="Proteomes" id="UP000235965">
    <property type="component" value="Unassembled WGS sequence"/>
</dbReference>
<dbReference type="InterPro" id="IPR050517">
    <property type="entry name" value="DDR_Repair_Kinase"/>
</dbReference>
<dbReference type="GO" id="GO:0005694">
    <property type="term" value="C:chromosome"/>
    <property type="evidence" value="ECO:0007669"/>
    <property type="project" value="TreeGrafter"/>
</dbReference>
<dbReference type="GO" id="GO:0005634">
    <property type="term" value="C:nucleus"/>
    <property type="evidence" value="ECO:0007669"/>
    <property type="project" value="UniProtKB-SubCell"/>
</dbReference>
<keyword evidence="5" id="KW-0808">Transferase</keyword>
<feature type="non-terminal residue" evidence="9">
    <location>
        <position position="308"/>
    </location>
</feature>
<keyword evidence="10" id="KW-1185">Reference proteome</keyword>
<dbReference type="Pfam" id="PF25030">
    <property type="entry name" value="M-HEAT_ATR"/>
    <property type="match status" value="1"/>
</dbReference>
<evidence type="ECO:0000256" key="6">
    <source>
        <dbReference type="ARBA" id="ARBA00023242"/>
    </source>
</evidence>
<dbReference type="GO" id="GO:0000723">
    <property type="term" value="P:telomere maintenance"/>
    <property type="evidence" value="ECO:0007669"/>
    <property type="project" value="TreeGrafter"/>
</dbReference>
<gene>
    <name evidence="9" type="ORF">B7P43_G14543</name>
</gene>
<dbReference type="GO" id="GO:0004674">
    <property type="term" value="F:protein serine/threonine kinase activity"/>
    <property type="evidence" value="ECO:0007669"/>
    <property type="project" value="UniProtKB-KW"/>
</dbReference>
<sequence length="308" mass="35146">MIAVLDTNSHIPQSSPGDERPSYALHLSGCGTVSAEGLNVDTRMMCAKTVFTLIDFLWRFMREWISAYYLSSTQKDDPVYNAVKAFINQISALKIATSNFECAEYPRALMYLEMFIKENPQQFQEQLWLFMKIYARLNEPDAVHGIMATREQEPSLEELIIAHEVTGQLQDAVACYERMAQDERRGPDFYKGMVQCYLGLDQPITALRIAQGIVSERPEMAPAMQEFEAEAFWRLHMFDDLGSLLSLPDIAENMSWGVQIGRALLHFQAGRSNPLYKHLEGMRKELLDGMGTVSLEKGSYQEEYQNII</sequence>
<accession>A0A2J7PU07</accession>
<keyword evidence="3" id="KW-0723">Serine/threonine-protein kinase</keyword>
<reference evidence="9 10" key="1">
    <citation type="submission" date="2017-12" db="EMBL/GenBank/DDBJ databases">
        <title>Hemimetabolous genomes reveal molecular basis of termite eusociality.</title>
        <authorList>
            <person name="Harrison M.C."/>
            <person name="Jongepier E."/>
            <person name="Robertson H.M."/>
            <person name="Arning N."/>
            <person name="Bitard-Feildel T."/>
            <person name="Chao H."/>
            <person name="Childers C.P."/>
            <person name="Dinh H."/>
            <person name="Doddapaneni H."/>
            <person name="Dugan S."/>
            <person name="Gowin J."/>
            <person name="Greiner C."/>
            <person name="Han Y."/>
            <person name="Hu H."/>
            <person name="Hughes D.S.T."/>
            <person name="Huylmans A.-K."/>
            <person name="Kemena C."/>
            <person name="Kremer L.P.M."/>
            <person name="Lee S.L."/>
            <person name="Lopez-Ezquerra A."/>
            <person name="Mallet L."/>
            <person name="Monroy-Kuhn J.M."/>
            <person name="Moser A."/>
            <person name="Murali S.C."/>
            <person name="Muzny D.M."/>
            <person name="Otani S."/>
            <person name="Piulachs M.-D."/>
            <person name="Poelchau M."/>
            <person name="Qu J."/>
            <person name="Schaub F."/>
            <person name="Wada-Katsumata A."/>
            <person name="Worley K.C."/>
            <person name="Xie Q."/>
            <person name="Ylla G."/>
            <person name="Poulsen M."/>
            <person name="Gibbs R.A."/>
            <person name="Schal C."/>
            <person name="Richards S."/>
            <person name="Belles X."/>
            <person name="Korb J."/>
            <person name="Bornberg-Bauer E."/>
        </authorList>
    </citation>
    <scope>NUCLEOTIDE SEQUENCE [LARGE SCALE GENOMIC DNA]</scope>
    <source>
        <tissue evidence="9">Whole body</tissue>
    </source>
</reference>
<dbReference type="GO" id="GO:0006281">
    <property type="term" value="P:DNA repair"/>
    <property type="evidence" value="ECO:0007669"/>
    <property type="project" value="TreeGrafter"/>
</dbReference>
<evidence type="ECO:0000256" key="3">
    <source>
        <dbReference type="ARBA" id="ARBA00022527"/>
    </source>
</evidence>
<dbReference type="EC" id="2.7.11.1" evidence="2"/>
<dbReference type="PANTHER" id="PTHR11139">
    <property type="entry name" value="ATAXIA TELANGIECTASIA MUTATED ATM -RELATED"/>
    <property type="match status" value="1"/>
</dbReference>
<evidence type="ECO:0000256" key="4">
    <source>
        <dbReference type="ARBA" id="ARBA00022763"/>
    </source>
</evidence>